<reference evidence="1" key="2">
    <citation type="submission" date="2020-09" db="EMBL/GenBank/DDBJ databases">
        <authorList>
            <person name="Sun Q."/>
            <person name="Zhou Y."/>
        </authorList>
    </citation>
    <scope>NUCLEOTIDE SEQUENCE</scope>
    <source>
        <strain evidence="1">CGMCC 1.12827</strain>
    </source>
</reference>
<dbReference type="InterPro" id="IPR009100">
    <property type="entry name" value="AcylCoA_DH/oxidase_NM_dom_sf"/>
</dbReference>
<comment type="caution">
    <text evidence="1">The sequence shown here is derived from an EMBL/GenBank/DDBJ whole genome shotgun (WGS) entry which is preliminary data.</text>
</comment>
<protein>
    <recommendedName>
        <fullName evidence="3">Acyl-CoA dehydrogenase</fullName>
    </recommendedName>
</protein>
<dbReference type="GO" id="GO:0016627">
    <property type="term" value="F:oxidoreductase activity, acting on the CH-CH group of donors"/>
    <property type="evidence" value="ECO:0007669"/>
    <property type="project" value="InterPro"/>
</dbReference>
<evidence type="ECO:0000313" key="2">
    <source>
        <dbReference type="Proteomes" id="UP000621454"/>
    </source>
</evidence>
<dbReference type="RefSeq" id="WP_188586386.1">
    <property type="nucleotide sequence ID" value="NZ_BMGC01000011.1"/>
</dbReference>
<dbReference type="Proteomes" id="UP000621454">
    <property type="component" value="Unassembled WGS sequence"/>
</dbReference>
<dbReference type="Gene3D" id="2.40.110.10">
    <property type="entry name" value="Butyryl-CoA Dehydrogenase, subunit A, domain 2"/>
    <property type="match status" value="1"/>
</dbReference>
<dbReference type="AlphaFoldDB" id="A0A916T620"/>
<name>A0A916T620_9ACTN</name>
<gene>
    <name evidence="1" type="ORF">GCM10011489_19180</name>
</gene>
<dbReference type="EMBL" id="BMGC01000011">
    <property type="protein sequence ID" value="GGB31142.1"/>
    <property type="molecule type" value="Genomic_DNA"/>
</dbReference>
<reference evidence="1" key="1">
    <citation type="journal article" date="2014" name="Int. J. Syst. Evol. Microbiol.">
        <title>Complete genome sequence of Corynebacterium casei LMG S-19264T (=DSM 44701T), isolated from a smear-ripened cheese.</title>
        <authorList>
            <consortium name="US DOE Joint Genome Institute (JGI-PGF)"/>
            <person name="Walter F."/>
            <person name="Albersmeier A."/>
            <person name="Kalinowski J."/>
            <person name="Ruckert C."/>
        </authorList>
    </citation>
    <scope>NUCLEOTIDE SEQUENCE</scope>
    <source>
        <strain evidence="1">CGMCC 1.12827</strain>
    </source>
</reference>
<dbReference type="SUPFAM" id="SSF56645">
    <property type="entry name" value="Acyl-CoA dehydrogenase NM domain-like"/>
    <property type="match status" value="1"/>
</dbReference>
<keyword evidence="2" id="KW-1185">Reference proteome</keyword>
<dbReference type="InterPro" id="IPR046373">
    <property type="entry name" value="Acyl-CoA_Oxase/DH_mid-dom_sf"/>
</dbReference>
<evidence type="ECO:0000313" key="1">
    <source>
        <dbReference type="EMBL" id="GGB31142.1"/>
    </source>
</evidence>
<proteinExistence type="predicted"/>
<accession>A0A916T620</accession>
<sequence length="390" mass="41709">MEITGAPHASTTPDVEAARPTGVLELTHSPPYLTQPAGGPGTQLSWVGLDHAPADTTLITAITDFVDHAGIDHAHIDGHSHIDLTEVPHVARAIADADGLLAEWSAMATVAAHGLTLARVVEPDVDALTILAASDTPLADDVDALTWGVFAAEGRGRRLEAHHTDRGWELTGSKPWCSLAHRLDRALVTAWTSAQSRRLFAIDLTRPDVTVGDDPWVARGLVTVESPSITCQQTPATPVGDDGWYLRRPGFAEGGIRVAAIWFGAAVGLGRTLRDASARPDLDQIGCLHLGAVDSALYAARCVLRDAAMRVSWPDTDPWVVALHARRAVREAAEDVLRHTHHALGPTPLVRDEQHAARVADLTVYLRQEHAERDAAALGSRVHDGKGLVL</sequence>
<evidence type="ECO:0008006" key="3">
    <source>
        <dbReference type="Google" id="ProtNLM"/>
    </source>
</evidence>
<organism evidence="1 2">
    <name type="scientific">Gordonia jinhuaensis</name>
    <dbReference type="NCBI Taxonomy" id="1517702"/>
    <lineage>
        <taxon>Bacteria</taxon>
        <taxon>Bacillati</taxon>
        <taxon>Actinomycetota</taxon>
        <taxon>Actinomycetes</taxon>
        <taxon>Mycobacteriales</taxon>
        <taxon>Gordoniaceae</taxon>
        <taxon>Gordonia</taxon>
    </lineage>
</organism>